<sequence length="376" mass="41138">MSSGTTGSRFEQEEAFWPTVHQVLSWGELKLRLRVGEGRLDRPVRVAMTTELVDNTPFLRGGELLLTTGTAWRRTEDAAAFVRGASRTGAAAIGFGTGPWSEAVPDALLAAARRASMPVLEVPRSTPFVAVTERVGTEQAERRAHHTERAMVGALMDHVRRGQADPVVLEDHAPFLYSRHDSGTTLLAAVCHADGGVFPEPARGRILIGHRERRVLVVGEEPAVRWYVRSRAIPLYGWGEAATGRDLRRILGESWSAFDVALQRGRPASTRDLASIGGLVARLTSEQLAPFADHVLEPIRRYDAIHGTDLLTTVEAFVRVRGSLAETSRELYLHVNTVRKRMARLAAVLGLDPLDPEGYLVLHLAIHSAGSDVGHD</sequence>
<evidence type="ECO:0000313" key="4">
    <source>
        <dbReference type="Proteomes" id="UP000256727"/>
    </source>
</evidence>
<dbReference type="InterPro" id="IPR042070">
    <property type="entry name" value="PucR_C-HTH_sf"/>
</dbReference>
<proteinExistence type="predicted"/>
<dbReference type="Pfam" id="PF07905">
    <property type="entry name" value="PucR"/>
    <property type="match status" value="1"/>
</dbReference>
<accession>A0A3D9LG55</accession>
<dbReference type="Proteomes" id="UP000256727">
    <property type="component" value="Unassembled WGS sequence"/>
</dbReference>
<organism evidence="3 4">
    <name type="scientific">Citricoccus muralis</name>
    <dbReference type="NCBI Taxonomy" id="169134"/>
    <lineage>
        <taxon>Bacteria</taxon>
        <taxon>Bacillati</taxon>
        <taxon>Actinomycetota</taxon>
        <taxon>Actinomycetes</taxon>
        <taxon>Micrococcales</taxon>
        <taxon>Micrococcaceae</taxon>
        <taxon>Citricoccus</taxon>
    </lineage>
</organism>
<dbReference type="PANTHER" id="PTHR33744">
    <property type="entry name" value="CARBOHYDRATE DIACID REGULATOR"/>
    <property type="match status" value="1"/>
</dbReference>
<dbReference type="EMBL" id="QREH01000001">
    <property type="protein sequence ID" value="REE04407.1"/>
    <property type="molecule type" value="Genomic_DNA"/>
</dbReference>
<comment type="caution">
    <text evidence="3">The sequence shown here is derived from an EMBL/GenBank/DDBJ whole genome shotgun (WGS) entry which is preliminary data.</text>
</comment>
<feature type="domain" description="PucR C-terminal helix-turn-helix" evidence="2">
    <location>
        <begin position="310"/>
        <end position="367"/>
    </location>
</feature>
<name>A0A3D9LG55_9MICC</name>
<dbReference type="Pfam" id="PF13556">
    <property type="entry name" value="HTH_30"/>
    <property type="match status" value="1"/>
</dbReference>
<evidence type="ECO:0000259" key="1">
    <source>
        <dbReference type="Pfam" id="PF07905"/>
    </source>
</evidence>
<keyword evidence="4" id="KW-1185">Reference proteome</keyword>
<dbReference type="InterPro" id="IPR012914">
    <property type="entry name" value="PucR_dom"/>
</dbReference>
<dbReference type="InterPro" id="IPR051448">
    <property type="entry name" value="CdaR-like_regulators"/>
</dbReference>
<reference evidence="3 4" key="1">
    <citation type="submission" date="2018-07" db="EMBL/GenBank/DDBJ databases">
        <title>Sequencing the genomes of 1000 actinobacteria strains.</title>
        <authorList>
            <person name="Klenk H.-P."/>
        </authorList>
    </citation>
    <scope>NUCLEOTIDE SEQUENCE [LARGE SCALE GENOMIC DNA]</scope>
    <source>
        <strain evidence="3 4">DSM 14442</strain>
    </source>
</reference>
<evidence type="ECO:0000259" key="2">
    <source>
        <dbReference type="Pfam" id="PF13556"/>
    </source>
</evidence>
<dbReference type="OrthoDB" id="8450798at2"/>
<dbReference type="Gene3D" id="1.10.10.2840">
    <property type="entry name" value="PucR C-terminal helix-turn-helix domain"/>
    <property type="match status" value="1"/>
</dbReference>
<dbReference type="AlphaFoldDB" id="A0A3D9LG55"/>
<gene>
    <name evidence="3" type="ORF">C8E99_2242</name>
</gene>
<dbReference type="PANTHER" id="PTHR33744:SF7">
    <property type="entry name" value="PUCR FAMILY TRANSCRIPTIONAL REGULATOR"/>
    <property type="match status" value="1"/>
</dbReference>
<dbReference type="InterPro" id="IPR025736">
    <property type="entry name" value="PucR_C-HTH_dom"/>
</dbReference>
<evidence type="ECO:0000313" key="3">
    <source>
        <dbReference type="EMBL" id="REE04407.1"/>
    </source>
</evidence>
<protein>
    <submittedName>
        <fullName evidence="3">CdaR family transcriptional regulator</fullName>
    </submittedName>
</protein>
<dbReference type="RefSeq" id="WP_115932345.1">
    <property type="nucleotide sequence ID" value="NZ_QREH01000001.1"/>
</dbReference>
<feature type="domain" description="Purine catabolism PurC-like" evidence="1">
    <location>
        <begin position="23"/>
        <end position="136"/>
    </location>
</feature>